<dbReference type="PANTHER" id="PTHR43280:SF29">
    <property type="entry name" value="ARAC-FAMILY TRANSCRIPTIONAL REGULATOR"/>
    <property type="match status" value="1"/>
</dbReference>
<dbReference type="PRINTS" id="PR00032">
    <property type="entry name" value="HTHARAC"/>
</dbReference>
<proteinExistence type="predicted"/>
<evidence type="ECO:0000256" key="2">
    <source>
        <dbReference type="ARBA" id="ARBA00023125"/>
    </source>
</evidence>
<reference evidence="6 7" key="1">
    <citation type="submission" date="2023-08" db="EMBL/GenBank/DDBJ databases">
        <title>Pleionea litopenaei sp. nov., isolated from stomach of juvenile Litopenaeus vannamei.</title>
        <authorList>
            <person name="Rho A.M."/>
            <person name="Hwang C.Y."/>
        </authorList>
    </citation>
    <scope>NUCLEOTIDE SEQUENCE [LARGE SCALE GENOMIC DNA]</scope>
    <source>
        <strain evidence="6 7">HL-JVS1</strain>
    </source>
</reference>
<evidence type="ECO:0000256" key="4">
    <source>
        <dbReference type="SAM" id="Phobius"/>
    </source>
</evidence>
<evidence type="ECO:0000256" key="3">
    <source>
        <dbReference type="ARBA" id="ARBA00023163"/>
    </source>
</evidence>
<keyword evidence="3" id="KW-0804">Transcription</keyword>
<evidence type="ECO:0000256" key="1">
    <source>
        <dbReference type="ARBA" id="ARBA00023015"/>
    </source>
</evidence>
<keyword evidence="4" id="KW-0812">Transmembrane</keyword>
<feature type="transmembrane region" description="Helical" evidence="4">
    <location>
        <begin position="136"/>
        <end position="159"/>
    </location>
</feature>
<evidence type="ECO:0000259" key="5">
    <source>
        <dbReference type="PROSITE" id="PS01124"/>
    </source>
</evidence>
<accession>A0AA51RS67</accession>
<keyword evidence="7" id="KW-1185">Reference proteome</keyword>
<keyword evidence="1" id="KW-0805">Transcription regulation</keyword>
<evidence type="ECO:0000313" key="6">
    <source>
        <dbReference type="EMBL" id="WMS86534.1"/>
    </source>
</evidence>
<evidence type="ECO:0000313" key="7">
    <source>
        <dbReference type="Proteomes" id="UP001239782"/>
    </source>
</evidence>
<dbReference type="InterPro" id="IPR009057">
    <property type="entry name" value="Homeodomain-like_sf"/>
</dbReference>
<dbReference type="EMBL" id="CP133548">
    <property type="protein sequence ID" value="WMS86534.1"/>
    <property type="molecule type" value="Genomic_DNA"/>
</dbReference>
<feature type="transmembrane region" description="Helical" evidence="4">
    <location>
        <begin position="105"/>
        <end position="124"/>
    </location>
</feature>
<feature type="transmembrane region" description="Helical" evidence="4">
    <location>
        <begin position="211"/>
        <end position="230"/>
    </location>
</feature>
<dbReference type="SUPFAM" id="SSF46689">
    <property type="entry name" value="Homeodomain-like"/>
    <property type="match status" value="1"/>
</dbReference>
<dbReference type="Pfam" id="PF12833">
    <property type="entry name" value="HTH_18"/>
    <property type="match status" value="1"/>
</dbReference>
<feature type="transmembrane region" description="Helical" evidence="4">
    <location>
        <begin position="46"/>
        <end position="64"/>
    </location>
</feature>
<dbReference type="GO" id="GO:0003700">
    <property type="term" value="F:DNA-binding transcription factor activity"/>
    <property type="evidence" value="ECO:0007669"/>
    <property type="project" value="InterPro"/>
</dbReference>
<dbReference type="InterPro" id="IPR020449">
    <property type="entry name" value="Tscrpt_reg_AraC-type_HTH"/>
</dbReference>
<feature type="transmembrane region" description="Helical" evidence="4">
    <location>
        <begin position="6"/>
        <end position="26"/>
    </location>
</feature>
<dbReference type="PROSITE" id="PS00041">
    <property type="entry name" value="HTH_ARAC_FAMILY_1"/>
    <property type="match status" value="1"/>
</dbReference>
<feature type="transmembrane region" description="Helical" evidence="4">
    <location>
        <begin position="76"/>
        <end position="93"/>
    </location>
</feature>
<dbReference type="InterPro" id="IPR018060">
    <property type="entry name" value="HTH_AraC"/>
</dbReference>
<organism evidence="6 7">
    <name type="scientific">Pleionea litopenaei</name>
    <dbReference type="NCBI Taxonomy" id="3070815"/>
    <lineage>
        <taxon>Bacteria</taxon>
        <taxon>Pseudomonadati</taxon>
        <taxon>Pseudomonadota</taxon>
        <taxon>Gammaproteobacteria</taxon>
        <taxon>Oceanospirillales</taxon>
        <taxon>Pleioneaceae</taxon>
        <taxon>Pleionea</taxon>
    </lineage>
</organism>
<name>A0AA51RS67_9GAMM</name>
<dbReference type="InterPro" id="IPR018062">
    <property type="entry name" value="HTH_AraC-typ_CS"/>
</dbReference>
<dbReference type="RefSeq" id="WP_309201679.1">
    <property type="nucleotide sequence ID" value="NZ_CP133548.1"/>
</dbReference>
<feature type="domain" description="HTH araC/xylS-type" evidence="5">
    <location>
        <begin position="264"/>
        <end position="367"/>
    </location>
</feature>
<feature type="transmembrane region" description="Helical" evidence="4">
    <location>
        <begin position="180"/>
        <end position="199"/>
    </location>
</feature>
<dbReference type="Proteomes" id="UP001239782">
    <property type="component" value="Chromosome"/>
</dbReference>
<dbReference type="PANTHER" id="PTHR43280">
    <property type="entry name" value="ARAC-FAMILY TRANSCRIPTIONAL REGULATOR"/>
    <property type="match status" value="1"/>
</dbReference>
<dbReference type="Gene3D" id="1.10.10.60">
    <property type="entry name" value="Homeodomain-like"/>
    <property type="match status" value="2"/>
</dbReference>
<gene>
    <name evidence="6" type="ORF">Q9312_15040</name>
</gene>
<dbReference type="PROSITE" id="PS01124">
    <property type="entry name" value="HTH_ARAC_FAMILY_2"/>
    <property type="match status" value="1"/>
</dbReference>
<keyword evidence="4" id="KW-0472">Membrane</keyword>
<dbReference type="GO" id="GO:0043565">
    <property type="term" value="F:sequence-specific DNA binding"/>
    <property type="evidence" value="ECO:0007669"/>
    <property type="project" value="InterPro"/>
</dbReference>
<dbReference type="SMART" id="SM00342">
    <property type="entry name" value="HTH_ARAC"/>
    <property type="match status" value="1"/>
</dbReference>
<keyword evidence="2" id="KW-0238">DNA-binding</keyword>
<keyword evidence="4" id="KW-1133">Transmembrane helix</keyword>
<dbReference type="KEGG" id="plei:Q9312_15040"/>
<sequence length="370" mass="42891">MLEEILKIIYLVAIGQGILVASVLFFSPSLRSRSMTISHGTDNKILFFYILTMLLPLWEGFISIAPEVMKPLSIPYLFWILPWLYGPLLYLYVRAKCRKEFKLSFRSLGHFSILLFPILVLSNLETLKLSIPMIIIQRLCWALVFAQMFTYIGFCFAEIKRYQKLLANNYSFLEKLNIIWLKRLLVGFVVIFLLDMGFYYVQALLNFKAVWYFHAFVIVESLYVVLIGFFSMRHPTVDPNTLIEPNGKYEKSSLDPHVAARLAERIVNLMDSDSLYLLNDLTLQNLAERLNVSSHHVSQVINDQLKMSFYELVNQKRIDYAKHLLANNTASKTILDIGYEVGFNNKTSFNNAFKKFTGMTPSEFRKQFAA</sequence>
<protein>
    <submittedName>
        <fullName evidence="6">Helix-turn-helix domain-containing protein</fullName>
    </submittedName>
</protein>
<dbReference type="AlphaFoldDB" id="A0AA51RS67"/>